<evidence type="ECO:0000313" key="5">
    <source>
        <dbReference type="EMBL" id="SAL44856.1"/>
    </source>
</evidence>
<dbReference type="PANTHER" id="PTHR43531">
    <property type="entry name" value="PROTEIN ICFG"/>
    <property type="match status" value="1"/>
</dbReference>
<comment type="similarity">
    <text evidence="2">Belongs to the methyl-accepting chemotaxis (MCP) protein family.</text>
</comment>
<evidence type="ECO:0000256" key="2">
    <source>
        <dbReference type="ARBA" id="ARBA00029447"/>
    </source>
</evidence>
<dbReference type="Gene3D" id="1.10.287.950">
    <property type="entry name" value="Methyl-accepting chemotaxis protein"/>
    <property type="match status" value="1"/>
</dbReference>
<dbReference type="Proteomes" id="UP000054925">
    <property type="component" value="Unassembled WGS sequence"/>
</dbReference>
<proteinExistence type="inferred from homology"/>
<name>A0A158HKT1_9BURK</name>
<evidence type="ECO:0000256" key="1">
    <source>
        <dbReference type="ARBA" id="ARBA00022481"/>
    </source>
</evidence>
<dbReference type="InterPro" id="IPR051310">
    <property type="entry name" value="MCP_chemotaxis"/>
</dbReference>
<dbReference type="GO" id="GO:0006935">
    <property type="term" value="P:chemotaxis"/>
    <property type="evidence" value="ECO:0007669"/>
    <property type="project" value="TreeGrafter"/>
</dbReference>
<organism evidence="5 6">
    <name type="scientific">Caballeronia terrestris</name>
    <dbReference type="NCBI Taxonomy" id="1226301"/>
    <lineage>
        <taxon>Bacteria</taxon>
        <taxon>Pseudomonadati</taxon>
        <taxon>Pseudomonadota</taxon>
        <taxon>Betaproteobacteria</taxon>
        <taxon>Burkholderiales</taxon>
        <taxon>Burkholderiaceae</taxon>
        <taxon>Caballeronia</taxon>
    </lineage>
</organism>
<evidence type="ECO:0000256" key="4">
    <source>
        <dbReference type="SAM" id="MobiDB-lite"/>
    </source>
</evidence>
<gene>
    <name evidence="5" type="ORF">AWB67_01854</name>
</gene>
<dbReference type="PANTHER" id="PTHR43531:SF14">
    <property type="entry name" value="METHYL-ACCEPTING CHEMOTAXIS PROTEIN I-RELATED"/>
    <property type="match status" value="1"/>
</dbReference>
<protein>
    <submittedName>
        <fullName evidence="5">Methyl-accepting chemotaxis sensory transducer</fullName>
    </submittedName>
</protein>
<comment type="caution">
    <text evidence="5">The sequence shown here is derived from an EMBL/GenBank/DDBJ whole genome shotgun (WGS) entry which is preliminary data.</text>
</comment>
<keyword evidence="1" id="KW-0488">Methylation</keyword>
<dbReference type="EMBL" id="FCOL02000008">
    <property type="protein sequence ID" value="SAL44856.1"/>
    <property type="molecule type" value="Genomic_DNA"/>
</dbReference>
<dbReference type="SUPFAM" id="SSF58104">
    <property type="entry name" value="Methyl-accepting chemotaxis protein (MCP) signaling domain"/>
    <property type="match status" value="1"/>
</dbReference>
<sequence>MGEIAAASEEQSSGIDQVARAVTQMDEVTQQNAALVEEAAAAAQSLEDQAGRLRQVVSVFQLNESGGAPVAPPRSKASPRPVVRKPAVAAPAKRPAMAAPRTVAPAAAATASGDWETF</sequence>
<reference evidence="5" key="1">
    <citation type="submission" date="2016-01" db="EMBL/GenBank/DDBJ databases">
        <authorList>
            <person name="Peeters C."/>
        </authorList>
    </citation>
    <scope>NUCLEOTIDE SEQUENCE [LARGE SCALE GENOMIC DNA]</scope>
    <source>
        <strain evidence="5">LMG 22937</strain>
    </source>
</reference>
<evidence type="ECO:0000313" key="6">
    <source>
        <dbReference type="Proteomes" id="UP000054925"/>
    </source>
</evidence>
<feature type="region of interest" description="Disordered" evidence="4">
    <location>
        <begin position="64"/>
        <end position="118"/>
    </location>
</feature>
<dbReference type="GO" id="GO:0004888">
    <property type="term" value="F:transmembrane signaling receptor activity"/>
    <property type="evidence" value="ECO:0007669"/>
    <property type="project" value="TreeGrafter"/>
</dbReference>
<feature type="compositionally biased region" description="Low complexity" evidence="4">
    <location>
        <begin position="79"/>
        <end position="111"/>
    </location>
</feature>
<keyword evidence="3" id="KW-0175">Coiled coil</keyword>
<dbReference type="AlphaFoldDB" id="A0A158HKT1"/>
<dbReference type="GO" id="GO:0005886">
    <property type="term" value="C:plasma membrane"/>
    <property type="evidence" value="ECO:0007669"/>
    <property type="project" value="TreeGrafter"/>
</dbReference>
<keyword evidence="6" id="KW-1185">Reference proteome</keyword>
<accession>A0A158HKT1</accession>
<evidence type="ECO:0000256" key="3">
    <source>
        <dbReference type="SAM" id="Coils"/>
    </source>
</evidence>
<feature type="coiled-coil region" evidence="3">
    <location>
        <begin position="18"/>
        <end position="56"/>
    </location>
</feature>